<evidence type="ECO:0000256" key="7">
    <source>
        <dbReference type="SAM" id="Phobius"/>
    </source>
</evidence>
<dbReference type="Pfam" id="PF02706">
    <property type="entry name" value="Wzz"/>
    <property type="match status" value="1"/>
</dbReference>
<protein>
    <recommendedName>
        <fullName evidence="8">Polysaccharide chain length determinant N-terminal domain-containing protein</fullName>
    </recommendedName>
</protein>
<dbReference type="EMBL" id="CP102173">
    <property type="protein sequence ID" value="UUP14276.1"/>
    <property type="molecule type" value="Genomic_DNA"/>
</dbReference>
<evidence type="ECO:0000256" key="5">
    <source>
        <dbReference type="ARBA" id="ARBA00022989"/>
    </source>
</evidence>
<evidence type="ECO:0000313" key="9">
    <source>
        <dbReference type="EMBL" id="UUP14276.1"/>
    </source>
</evidence>
<dbReference type="InterPro" id="IPR050445">
    <property type="entry name" value="Bact_polysacc_biosynth/exp"/>
</dbReference>
<evidence type="ECO:0000256" key="1">
    <source>
        <dbReference type="ARBA" id="ARBA00004651"/>
    </source>
</evidence>
<evidence type="ECO:0000256" key="4">
    <source>
        <dbReference type="ARBA" id="ARBA00022692"/>
    </source>
</evidence>
<evidence type="ECO:0000256" key="6">
    <source>
        <dbReference type="ARBA" id="ARBA00023136"/>
    </source>
</evidence>
<accession>A0ABY5MEL2</accession>
<feature type="transmembrane region" description="Helical" evidence="7">
    <location>
        <begin position="226"/>
        <end position="247"/>
    </location>
</feature>
<feature type="domain" description="Polysaccharide chain length determinant N-terminal" evidence="8">
    <location>
        <begin position="10"/>
        <end position="91"/>
    </location>
</feature>
<sequence>MVTAPQPVQLTEMRDTLRRRWRVVAAAAGVGLLLGAAVSLAVPSRYEATSTVSVNPISADPVGSSIDSARSISMPTEAGIVTSAEVAQAAAKALKPRYAISAKDISDAIDVQSPDDSLILSIRFTGDSAGQAAAAADAVAEAYLLTRRDDAAAEVERLRTAAQEQLAAVQASADLPENAGVLRQRAFGVQADALGNKLAELGNIDPTPGRIVGSAQPPNDSSTPGAVTLGLAGLLLGLLAGIPFALLKKDQQSSEIGGADGLQSLGEQIVLDGTKDINRADTWDIAAFMLKIPADLGIEDPFLIMVDAEDDPGRALTPGQELVDALSRRGRSARFVDAGAINEGKISRGWPTEKKRVSWAGEIVIIDTTRLSSDANKVALATRSDSVVLARSTTDDAEALNRLTGLLKSKGVDIALTALFPERSELVTLHR</sequence>
<comment type="subcellular location">
    <subcellularLocation>
        <location evidence="1">Cell membrane</location>
        <topology evidence="1">Multi-pass membrane protein</topology>
    </subcellularLocation>
</comment>
<keyword evidence="4 7" id="KW-0812">Transmembrane</keyword>
<comment type="similarity">
    <text evidence="2">Belongs to the CpsC/CapA family.</text>
</comment>
<dbReference type="RefSeq" id="WP_232398100.1">
    <property type="nucleotide sequence ID" value="NZ_CP102173.1"/>
</dbReference>
<reference evidence="9 10" key="1">
    <citation type="submission" date="2022-08" db="EMBL/GenBank/DDBJ databases">
        <title>novel species in genus Aeromicrobium.</title>
        <authorList>
            <person name="Ye L."/>
        </authorList>
    </citation>
    <scope>NUCLEOTIDE SEQUENCE [LARGE SCALE GENOMIC DNA]</scope>
    <source>
        <strain evidence="10">zg-Y1379</strain>
    </source>
</reference>
<keyword evidence="3" id="KW-1003">Cell membrane</keyword>
<organism evidence="9 10">
    <name type="scientific">Aeromicrobium wangtongii</name>
    <dbReference type="NCBI Taxonomy" id="2969247"/>
    <lineage>
        <taxon>Bacteria</taxon>
        <taxon>Bacillati</taxon>
        <taxon>Actinomycetota</taxon>
        <taxon>Actinomycetes</taxon>
        <taxon>Propionibacteriales</taxon>
        <taxon>Nocardioidaceae</taxon>
        <taxon>Aeromicrobium</taxon>
    </lineage>
</organism>
<evidence type="ECO:0000256" key="3">
    <source>
        <dbReference type="ARBA" id="ARBA00022475"/>
    </source>
</evidence>
<dbReference type="InterPro" id="IPR003856">
    <property type="entry name" value="LPS_length_determ_N"/>
</dbReference>
<keyword evidence="10" id="KW-1185">Reference proteome</keyword>
<keyword evidence="6 7" id="KW-0472">Membrane</keyword>
<evidence type="ECO:0000313" key="10">
    <source>
        <dbReference type="Proteomes" id="UP001316184"/>
    </source>
</evidence>
<gene>
    <name evidence="9" type="ORF">NQV15_02875</name>
</gene>
<evidence type="ECO:0000256" key="2">
    <source>
        <dbReference type="ARBA" id="ARBA00006683"/>
    </source>
</evidence>
<evidence type="ECO:0000259" key="8">
    <source>
        <dbReference type="Pfam" id="PF02706"/>
    </source>
</evidence>
<name>A0ABY5MEL2_9ACTN</name>
<dbReference type="Proteomes" id="UP001316184">
    <property type="component" value="Chromosome"/>
</dbReference>
<dbReference type="PANTHER" id="PTHR32309:SF31">
    <property type="entry name" value="CAPSULAR EXOPOLYSACCHARIDE FAMILY"/>
    <property type="match status" value="1"/>
</dbReference>
<keyword evidence="5 7" id="KW-1133">Transmembrane helix</keyword>
<proteinExistence type="inferred from homology"/>
<dbReference type="PANTHER" id="PTHR32309">
    <property type="entry name" value="TYROSINE-PROTEIN KINASE"/>
    <property type="match status" value="1"/>
</dbReference>